<dbReference type="Proteomes" id="UP001178507">
    <property type="component" value="Unassembled WGS sequence"/>
</dbReference>
<name>A0AA36HL18_9DINO</name>
<comment type="caution">
    <text evidence="2">The sequence shown here is derived from an EMBL/GenBank/DDBJ whole genome shotgun (WGS) entry which is preliminary data.</text>
</comment>
<proteinExistence type="predicted"/>
<organism evidence="2 3">
    <name type="scientific">Effrenium voratum</name>
    <dbReference type="NCBI Taxonomy" id="2562239"/>
    <lineage>
        <taxon>Eukaryota</taxon>
        <taxon>Sar</taxon>
        <taxon>Alveolata</taxon>
        <taxon>Dinophyceae</taxon>
        <taxon>Suessiales</taxon>
        <taxon>Symbiodiniaceae</taxon>
        <taxon>Effrenium</taxon>
    </lineage>
</organism>
<evidence type="ECO:0000256" key="1">
    <source>
        <dbReference type="SAM" id="MobiDB-lite"/>
    </source>
</evidence>
<dbReference type="AlphaFoldDB" id="A0AA36HL18"/>
<sequence>MASFTGENAVALFIKLYSLFTQSLGVKLPRAVNSEHQHTFATLSLALAGGGHNHGMLQSLLHICRRSRKVCECLPRLDRPRRVVFVRQWKAKLIAMHRKLMVLAQQPEIQMAQESPEGKDELFGHRPDEEEVPVLQGVGDEHGAESRS</sequence>
<keyword evidence="3" id="KW-1185">Reference proteome</keyword>
<feature type="region of interest" description="Disordered" evidence="1">
    <location>
        <begin position="111"/>
        <end position="148"/>
    </location>
</feature>
<evidence type="ECO:0000313" key="2">
    <source>
        <dbReference type="EMBL" id="CAJ1371063.1"/>
    </source>
</evidence>
<reference evidence="2" key="1">
    <citation type="submission" date="2023-08" db="EMBL/GenBank/DDBJ databases">
        <authorList>
            <person name="Chen Y."/>
            <person name="Shah S."/>
            <person name="Dougan E. K."/>
            <person name="Thang M."/>
            <person name="Chan C."/>
        </authorList>
    </citation>
    <scope>NUCLEOTIDE SEQUENCE</scope>
</reference>
<dbReference type="EMBL" id="CAUJNA010000052">
    <property type="protein sequence ID" value="CAJ1371063.1"/>
    <property type="molecule type" value="Genomic_DNA"/>
</dbReference>
<evidence type="ECO:0000313" key="3">
    <source>
        <dbReference type="Proteomes" id="UP001178507"/>
    </source>
</evidence>
<accession>A0AA36HL18</accession>
<feature type="compositionally biased region" description="Basic and acidic residues" evidence="1">
    <location>
        <begin position="116"/>
        <end position="128"/>
    </location>
</feature>
<feature type="compositionally biased region" description="Basic and acidic residues" evidence="1">
    <location>
        <begin position="139"/>
        <end position="148"/>
    </location>
</feature>
<protein>
    <submittedName>
        <fullName evidence="2">Uncharacterized protein</fullName>
    </submittedName>
</protein>
<gene>
    <name evidence="2" type="ORF">EVOR1521_LOCUS1482</name>
</gene>